<dbReference type="Proteomes" id="UP000249590">
    <property type="component" value="Unassembled WGS sequence"/>
</dbReference>
<evidence type="ECO:0000256" key="1">
    <source>
        <dbReference type="SAM" id="SignalP"/>
    </source>
</evidence>
<dbReference type="InterPro" id="IPR003646">
    <property type="entry name" value="SH3-like_bac-type"/>
</dbReference>
<name>A0A8B2NZ09_9HYPH</name>
<organism evidence="3 4">
    <name type="scientific">Acuticoccus sediminis</name>
    <dbReference type="NCBI Taxonomy" id="2184697"/>
    <lineage>
        <taxon>Bacteria</taxon>
        <taxon>Pseudomonadati</taxon>
        <taxon>Pseudomonadota</taxon>
        <taxon>Alphaproteobacteria</taxon>
        <taxon>Hyphomicrobiales</taxon>
        <taxon>Amorphaceae</taxon>
        <taxon>Acuticoccus</taxon>
    </lineage>
</organism>
<dbReference type="SMART" id="SM00287">
    <property type="entry name" value="SH3b"/>
    <property type="match status" value="1"/>
</dbReference>
<dbReference type="OrthoDB" id="7433551at2"/>
<evidence type="ECO:0000259" key="2">
    <source>
        <dbReference type="PROSITE" id="PS51781"/>
    </source>
</evidence>
<gene>
    <name evidence="3" type="ORF">DLJ53_06345</name>
</gene>
<feature type="chain" id="PRO_5032361252" description="SH3b domain-containing protein" evidence="1">
    <location>
        <begin position="39"/>
        <end position="244"/>
    </location>
</feature>
<sequence length="244" mass="24909">MRTRAEDIGAASLRRSVPGFWLFALLVSLATISGPASAATPSVATGNVNMRAGPSTGYPVITVVPVGASIVTYGCVNTFDWCDVSYGTARGWVSSGYITARVNSSVVTVTAATAPRIGITVVGFSKTYWDTYYTAYPWYGRWTVYRPYYRAYPGPPPPPTVVHRTATGSCSGGACRGATQVTGSNGGSVTRAGSCGNGHCGGARVVEGPGGRTAVAAGGCAKGVGCGSVRVGPNGGTVRHGVVR</sequence>
<protein>
    <recommendedName>
        <fullName evidence="2">SH3b domain-containing protein</fullName>
    </recommendedName>
</protein>
<reference evidence="3 4" key="1">
    <citation type="submission" date="2018-05" db="EMBL/GenBank/DDBJ databases">
        <title>Acuticoccus sediminis sp. nov., isolated from deep-sea sediment of Indian Ocean.</title>
        <authorList>
            <person name="Liu X."/>
            <person name="Lai Q."/>
            <person name="Du Y."/>
            <person name="Sun F."/>
            <person name="Zhang X."/>
            <person name="Wang S."/>
            <person name="Shao Z."/>
        </authorList>
    </citation>
    <scope>NUCLEOTIDE SEQUENCE [LARGE SCALE GENOMIC DNA]</scope>
    <source>
        <strain evidence="3 4">PTG4-2</strain>
    </source>
</reference>
<proteinExistence type="predicted"/>
<dbReference type="Pfam" id="PF08239">
    <property type="entry name" value="SH3_3"/>
    <property type="match status" value="1"/>
</dbReference>
<feature type="signal peptide" evidence="1">
    <location>
        <begin position="1"/>
        <end position="38"/>
    </location>
</feature>
<dbReference type="PROSITE" id="PS51781">
    <property type="entry name" value="SH3B"/>
    <property type="match status" value="1"/>
</dbReference>
<keyword evidence="1" id="KW-0732">Signal</keyword>
<feature type="domain" description="SH3b" evidence="2">
    <location>
        <begin position="38"/>
        <end position="102"/>
    </location>
</feature>
<comment type="caution">
    <text evidence="3">The sequence shown here is derived from an EMBL/GenBank/DDBJ whole genome shotgun (WGS) entry which is preliminary data.</text>
</comment>
<keyword evidence="4" id="KW-1185">Reference proteome</keyword>
<dbReference type="EMBL" id="QHHQ01000001">
    <property type="protein sequence ID" value="RAI04071.1"/>
    <property type="molecule type" value="Genomic_DNA"/>
</dbReference>
<dbReference type="RefSeq" id="WP_111343248.1">
    <property type="nucleotide sequence ID" value="NZ_JAIWKD010000001.1"/>
</dbReference>
<dbReference type="Gene3D" id="2.30.30.40">
    <property type="entry name" value="SH3 Domains"/>
    <property type="match status" value="1"/>
</dbReference>
<accession>A0A8B2NZ09</accession>
<evidence type="ECO:0000313" key="4">
    <source>
        <dbReference type="Proteomes" id="UP000249590"/>
    </source>
</evidence>
<dbReference type="AlphaFoldDB" id="A0A8B2NZ09"/>
<evidence type="ECO:0000313" key="3">
    <source>
        <dbReference type="EMBL" id="RAI04071.1"/>
    </source>
</evidence>